<dbReference type="InterPro" id="IPR017853">
    <property type="entry name" value="GH"/>
</dbReference>
<proteinExistence type="predicted"/>
<dbReference type="InterPro" id="IPR025275">
    <property type="entry name" value="DUF4015"/>
</dbReference>
<comment type="caution">
    <text evidence="2">The sequence shown here is derived from an EMBL/GenBank/DDBJ whole genome shotgun (WGS) entry which is preliminary data.</text>
</comment>
<evidence type="ECO:0000313" key="3">
    <source>
        <dbReference type="Proteomes" id="UP000265768"/>
    </source>
</evidence>
<reference evidence="2 3" key="1">
    <citation type="submission" date="2018-09" db="EMBL/GenBank/DDBJ databases">
        <title>YIM 75507 draft genome.</title>
        <authorList>
            <person name="Tang S."/>
            <person name="Feng Y."/>
        </authorList>
    </citation>
    <scope>NUCLEOTIDE SEQUENCE [LARGE SCALE GENOMIC DNA]</scope>
    <source>
        <strain evidence="2 3">YIM 75507</strain>
    </source>
</reference>
<dbReference type="Gene3D" id="3.20.20.80">
    <property type="entry name" value="Glycosidases"/>
    <property type="match status" value="1"/>
</dbReference>
<sequence length="494" mass="53678">MAGPQLSLTGVKDGAVLNAAALKNLTVSVGSGSEAKQLKAMLNGRQIDLTRSGSGFTLKLGELAEGAHELVVTAPGRLPLTGGTLSQRFRVDATPPRLQVPRTAEARKLNGPFTFTGRAPDAARLTVDGRRVPLRKGGAFSISYQRPPDAVRLVATDEAGNRTEQSVGVVVKHPPMRAVHVTGMAWASPPLRDAVLKMAREGRINAIQLDIKDESGEVSYDSRVPLARQIKATRTYYDARKTIDLLHGMNLQVVGRIVAFRDPILGKASWKAGKRDRLVRDAKGGAYDGGHYGNLSFTNLGDREVRQYNIDLAEEAARLGFDDILYDYVRRPDGKLSSMRFPGLKGTPEDGIATFLADTRRVVRPHGAFLGASVYGIAATRPLEIAQDMKKIGPYVDYVAPMVYPSHWGAGEFGLSNPNNAPFKVVNMSIRDFHKSLRGTNAQVIPWLQDFSLGKTYGVREVRAQIDGAKQAGSPSFLLWSPSVTYHAAALDRQ</sequence>
<dbReference type="OrthoDB" id="9774125at2"/>
<dbReference type="Pfam" id="PF13200">
    <property type="entry name" value="DUF4015"/>
    <property type="match status" value="1"/>
</dbReference>
<dbReference type="Proteomes" id="UP000265768">
    <property type="component" value="Unassembled WGS sequence"/>
</dbReference>
<dbReference type="AlphaFoldDB" id="A0A3A4A8B1"/>
<protein>
    <recommendedName>
        <fullName evidence="1">DUF4015 domain-containing protein</fullName>
    </recommendedName>
</protein>
<keyword evidence="3" id="KW-1185">Reference proteome</keyword>
<dbReference type="EMBL" id="QZEY01000023">
    <property type="protein sequence ID" value="RJL22133.1"/>
    <property type="molecule type" value="Genomic_DNA"/>
</dbReference>
<evidence type="ECO:0000259" key="1">
    <source>
        <dbReference type="Pfam" id="PF13200"/>
    </source>
</evidence>
<name>A0A3A4A8B1_9ACTN</name>
<feature type="domain" description="DUF4015" evidence="1">
    <location>
        <begin position="178"/>
        <end position="486"/>
    </location>
</feature>
<gene>
    <name evidence="2" type="ORF">D5H75_36405</name>
</gene>
<evidence type="ECO:0000313" key="2">
    <source>
        <dbReference type="EMBL" id="RJL22133.1"/>
    </source>
</evidence>
<dbReference type="SUPFAM" id="SSF51445">
    <property type="entry name" value="(Trans)glycosidases"/>
    <property type="match status" value="1"/>
</dbReference>
<organism evidence="2 3">
    <name type="scientific">Bailinhaonella thermotolerans</name>
    <dbReference type="NCBI Taxonomy" id="1070861"/>
    <lineage>
        <taxon>Bacteria</taxon>
        <taxon>Bacillati</taxon>
        <taxon>Actinomycetota</taxon>
        <taxon>Actinomycetes</taxon>
        <taxon>Streptosporangiales</taxon>
        <taxon>Streptosporangiaceae</taxon>
        <taxon>Bailinhaonella</taxon>
    </lineage>
</organism>
<accession>A0A3A4A8B1</accession>